<keyword evidence="1" id="KW-0614">Plasmid</keyword>
<protein>
    <submittedName>
        <fullName evidence="1">Uncharacterized protein</fullName>
    </submittedName>
</protein>
<proteinExistence type="predicted"/>
<comment type="caution">
    <text evidence="1">The sequence shown here is derived from an EMBL/GenBank/DDBJ whole genome shotgun (WGS) entry which is preliminary data.</text>
</comment>
<dbReference type="AlphaFoldDB" id="A0AAE2RBB6"/>
<name>A0AAE2RBB6_AGRVI</name>
<evidence type="ECO:0000313" key="1">
    <source>
        <dbReference type="EMBL" id="MBF2714324.1"/>
    </source>
</evidence>
<organism evidence="1 2">
    <name type="scientific">Agrobacterium vitis</name>
    <name type="common">Rhizobium vitis</name>
    <dbReference type="NCBI Taxonomy" id="373"/>
    <lineage>
        <taxon>Bacteria</taxon>
        <taxon>Pseudomonadati</taxon>
        <taxon>Pseudomonadota</taxon>
        <taxon>Alphaproteobacteria</taxon>
        <taxon>Hyphomicrobiales</taxon>
        <taxon>Rhizobiaceae</taxon>
        <taxon>Rhizobium/Agrobacterium group</taxon>
        <taxon>Agrobacterium</taxon>
    </lineage>
</organism>
<dbReference type="RefSeq" id="WP_156538364.1">
    <property type="nucleotide sequence ID" value="NZ_JACXXJ020000004.1"/>
</dbReference>
<accession>A0AAE2RBB6</accession>
<gene>
    <name evidence="1" type="ORF">IEI95_008755</name>
</gene>
<geneLocation type="plasmid" evidence="1">
    <name>unnamed3</name>
</geneLocation>
<dbReference type="EMBL" id="JACXXJ020000004">
    <property type="protein sequence ID" value="MBF2714324.1"/>
    <property type="molecule type" value="Genomic_DNA"/>
</dbReference>
<dbReference type="Proteomes" id="UP000655037">
    <property type="component" value="Unassembled WGS sequence"/>
</dbReference>
<reference evidence="1" key="1">
    <citation type="submission" date="2020-11" db="EMBL/GenBank/DDBJ databases">
        <title>Agrobacterium vitis strain K377 genome.</title>
        <authorList>
            <person name="Xi H."/>
        </authorList>
    </citation>
    <scope>NUCLEOTIDE SEQUENCE</scope>
    <source>
        <strain evidence="1">K377</strain>
        <plasmid evidence="1">unnamed3</plasmid>
    </source>
</reference>
<sequence>MNIDLPSDPGDAFLVLSLAIDAHFAGHIDSCYLKQEDRARWAIERIPLTDIVSACYALETDLTNRVGPDAERYAYLVDQLGAMRRKVEFSTEGKSTVANEARAFLGIEPEWIDDAIFDREQDRLRGLLPQNGGSLHERENAFRRNGQVKLTPTSPTVYAIMDWLQSRVRKLLTLPVGERADIFLNDALLSMAYHRYQGNMISTMEINPMRVMDIAGLISLIAHEVYPGHHTELVIKECTLNRRRGWREHQVTIIDAPSCVIAEGIATRGLYVIITQDELIERCGELLTLSGLDRGDAETRVQVEKSRQILRNIVNNAALLLDDPTVSERDILYYIAEKGLTDDREAQRMLRFVRTVRSYAFTYSQGSKLVDQFLDRVDDKPSALAKLLREPVTPTILKAWYANAA</sequence>
<evidence type="ECO:0000313" key="2">
    <source>
        <dbReference type="Proteomes" id="UP000655037"/>
    </source>
</evidence>